<organism evidence="1 2">
    <name type="scientific">Enterococcus canis</name>
    <dbReference type="NCBI Taxonomy" id="214095"/>
    <lineage>
        <taxon>Bacteria</taxon>
        <taxon>Bacillati</taxon>
        <taxon>Bacillota</taxon>
        <taxon>Bacilli</taxon>
        <taxon>Lactobacillales</taxon>
        <taxon>Enterococcaceae</taxon>
        <taxon>Enterococcus</taxon>
    </lineage>
</organism>
<dbReference type="Proteomes" id="UP000181884">
    <property type="component" value="Unassembled WGS sequence"/>
</dbReference>
<dbReference type="EMBL" id="JXKH01000004">
    <property type="protein sequence ID" value="OJG18607.1"/>
    <property type="molecule type" value="Genomic_DNA"/>
</dbReference>
<protein>
    <recommendedName>
        <fullName evidence="3">YxjI</fullName>
    </recommendedName>
</protein>
<reference evidence="1 2" key="1">
    <citation type="submission" date="2014-12" db="EMBL/GenBank/DDBJ databases">
        <title>Draft genome sequences of 29 type strains of Enterococci.</title>
        <authorList>
            <person name="Zhong Z."/>
            <person name="Sun Z."/>
            <person name="Liu W."/>
            <person name="Zhang W."/>
            <person name="Zhang H."/>
        </authorList>
    </citation>
    <scope>NUCLEOTIDE SEQUENCE [LARGE SCALE GENOMIC DNA]</scope>
    <source>
        <strain evidence="1 2">DSM 17029</strain>
    </source>
</reference>
<evidence type="ECO:0008006" key="3">
    <source>
        <dbReference type="Google" id="ProtNLM"/>
    </source>
</evidence>
<evidence type="ECO:0000313" key="1">
    <source>
        <dbReference type="EMBL" id="OJG18607.1"/>
    </source>
</evidence>
<dbReference type="Pfam" id="PF04525">
    <property type="entry name" value="LOR"/>
    <property type="match status" value="1"/>
</dbReference>
<evidence type="ECO:0000313" key="2">
    <source>
        <dbReference type="Proteomes" id="UP000181884"/>
    </source>
</evidence>
<dbReference type="InterPro" id="IPR007612">
    <property type="entry name" value="LOR"/>
</dbReference>
<proteinExistence type="predicted"/>
<dbReference type="STRING" id="214095.RU97_GL002004"/>
<dbReference type="RefSeq" id="WP_067395603.1">
    <property type="nucleotide sequence ID" value="NZ_JXKH01000004.1"/>
</dbReference>
<gene>
    <name evidence="1" type="ORF">RU97_GL002004</name>
</gene>
<dbReference type="AlphaFoldDB" id="A0A1L8RFU7"/>
<comment type="caution">
    <text evidence="1">The sequence shown here is derived from an EMBL/GenBank/DDBJ whole genome shotgun (WGS) entry which is preliminary data.</text>
</comment>
<dbReference type="SUPFAM" id="SSF54518">
    <property type="entry name" value="Tubby C-terminal domain-like"/>
    <property type="match status" value="1"/>
</dbReference>
<accession>A0A1L8RFU7</accession>
<keyword evidence="2" id="KW-1185">Reference proteome</keyword>
<dbReference type="InterPro" id="IPR025659">
    <property type="entry name" value="Tubby-like_C"/>
</dbReference>
<name>A0A1L8RFU7_9ENTE</name>
<sequence length="171" mass="19967">MAEYFVQEQQLSKVTRTLIKDEQGKTVYLMVGRWGARGDVLSIYALNGELLASIKQVSLTFGSRFELYADFKKVGVMQKILNWNLDFYYVQGLHWAVVGDIKDHHYSIYAMNKKIMQMDRAMLMSGNYYALTIPEEKDAPLCICISAVLDYWLYNRKKNKGRNYFLNWSTD</sequence>